<dbReference type="RefSeq" id="WP_161765540.1">
    <property type="nucleotide sequence ID" value="NZ_JAAATW010000001.1"/>
</dbReference>
<dbReference type="Proteomes" id="UP001517376">
    <property type="component" value="Unassembled WGS sequence"/>
</dbReference>
<protein>
    <recommendedName>
        <fullName evidence="3">SGNH/GDSL hydrolase family protein</fullName>
    </recommendedName>
</protein>
<accession>A0ABW9Y337</accession>
<evidence type="ECO:0000313" key="2">
    <source>
        <dbReference type="Proteomes" id="UP001517376"/>
    </source>
</evidence>
<dbReference type="Gene3D" id="3.40.50.1110">
    <property type="entry name" value="SGNH hydrolase"/>
    <property type="match status" value="1"/>
</dbReference>
<organism evidence="1 2">
    <name type="scientific">Paragemmobacter ruber</name>
    <dbReference type="NCBI Taxonomy" id="1985673"/>
    <lineage>
        <taxon>Bacteria</taxon>
        <taxon>Pseudomonadati</taxon>
        <taxon>Pseudomonadota</taxon>
        <taxon>Alphaproteobacteria</taxon>
        <taxon>Rhodobacterales</taxon>
        <taxon>Paracoccaceae</taxon>
        <taxon>Paragemmobacter</taxon>
    </lineage>
</organism>
<keyword evidence="2" id="KW-1185">Reference proteome</keyword>
<comment type="caution">
    <text evidence="1">The sequence shown here is derived from an EMBL/GenBank/DDBJ whole genome shotgun (WGS) entry which is preliminary data.</text>
</comment>
<proteinExistence type="predicted"/>
<reference evidence="2" key="1">
    <citation type="submission" date="2020-01" db="EMBL/GenBank/DDBJ databases">
        <title>Sphingomonas sp. strain CSW-10.</title>
        <authorList>
            <person name="Chen W.-M."/>
        </authorList>
    </citation>
    <scope>NUCLEOTIDE SEQUENCE [LARGE SCALE GENOMIC DNA]</scope>
    <source>
        <strain evidence="2">CCP-1</strain>
    </source>
</reference>
<gene>
    <name evidence="1" type="ORF">GU920_03340</name>
</gene>
<evidence type="ECO:0000313" key="1">
    <source>
        <dbReference type="EMBL" id="NBE06551.1"/>
    </source>
</evidence>
<sequence length="319" mass="34734">MTRKGLIALGAAIVALAAGAVAWRMMPTPVPTLPGLDDAQMSALFATPLPAPEEPIRVFHIGHSLVNRDMPAMLAQLAGEGHGYESQLGWGATLKSHWGDEPVNGFEAENAHPRYRDAREAVASGDYDAVVLTEMVEIRDALRYFDSARYLRQFTEAALAARPDTRVYLYETWHPLDDPDGWLDRIDADLPRYWEGGILRPALYGLPEGTRIHLIPAGQALAAFVREVEARGGVGNIRSRTDLFSDQIHLNDMGNYFVALVHYAVLYGSSPEGLPHDLLLADGSPATAPDPEAARLMQDVVWRVVRSLPATGVAPAAPS</sequence>
<dbReference type="InterPro" id="IPR036514">
    <property type="entry name" value="SGNH_hydro_sf"/>
</dbReference>
<dbReference type="EMBL" id="JAAATW010000001">
    <property type="protein sequence ID" value="NBE06551.1"/>
    <property type="molecule type" value="Genomic_DNA"/>
</dbReference>
<evidence type="ECO:0008006" key="3">
    <source>
        <dbReference type="Google" id="ProtNLM"/>
    </source>
</evidence>
<dbReference type="SUPFAM" id="SSF52266">
    <property type="entry name" value="SGNH hydrolase"/>
    <property type="match status" value="1"/>
</dbReference>
<name>A0ABW9Y337_9RHOB</name>